<dbReference type="Proteomes" id="UP001175211">
    <property type="component" value="Unassembled WGS sequence"/>
</dbReference>
<comment type="caution">
    <text evidence="2">The sequence shown here is derived from an EMBL/GenBank/DDBJ whole genome shotgun (WGS) entry which is preliminary data.</text>
</comment>
<keyword evidence="1" id="KW-0732">Signal</keyword>
<dbReference type="GeneID" id="85367698"/>
<evidence type="ECO:0000313" key="2">
    <source>
        <dbReference type="EMBL" id="KAK0465434.1"/>
    </source>
</evidence>
<evidence type="ECO:0000313" key="3">
    <source>
        <dbReference type="Proteomes" id="UP001175211"/>
    </source>
</evidence>
<feature type="chain" id="PRO_5041289307" description="Secreted protein" evidence="1">
    <location>
        <begin position="19"/>
        <end position="89"/>
    </location>
</feature>
<reference evidence="2" key="1">
    <citation type="submission" date="2023-06" db="EMBL/GenBank/DDBJ databases">
        <authorList>
            <consortium name="Lawrence Berkeley National Laboratory"/>
            <person name="Ahrendt S."/>
            <person name="Sahu N."/>
            <person name="Indic B."/>
            <person name="Wong-Bajracharya J."/>
            <person name="Merenyi Z."/>
            <person name="Ke H.-M."/>
            <person name="Monk M."/>
            <person name="Kocsube S."/>
            <person name="Drula E."/>
            <person name="Lipzen A."/>
            <person name="Balint B."/>
            <person name="Henrissat B."/>
            <person name="Andreopoulos B."/>
            <person name="Martin F.M."/>
            <person name="Harder C.B."/>
            <person name="Rigling D."/>
            <person name="Ford K.L."/>
            <person name="Foster G.D."/>
            <person name="Pangilinan J."/>
            <person name="Papanicolaou A."/>
            <person name="Barry K."/>
            <person name="LaButti K."/>
            <person name="Viragh M."/>
            <person name="Koriabine M."/>
            <person name="Yan M."/>
            <person name="Riley R."/>
            <person name="Champramary S."/>
            <person name="Plett K.L."/>
            <person name="Tsai I.J."/>
            <person name="Slot J."/>
            <person name="Sipos G."/>
            <person name="Plett J."/>
            <person name="Nagy L.G."/>
            <person name="Grigoriev I.V."/>
        </authorList>
    </citation>
    <scope>NUCLEOTIDE SEQUENCE</scope>
    <source>
        <strain evidence="2">CCBAS 213</strain>
    </source>
</reference>
<dbReference type="AlphaFoldDB" id="A0AA39TWM4"/>
<sequence>MTLSDLIQLFLWVPIASTNCLPQALLQTRLQSRGHVGKPKPKSSMFVAKRKFPYENKPLKCLKSLFTAASVTTASTWYIRSSRDTDRKL</sequence>
<keyword evidence="3" id="KW-1185">Reference proteome</keyword>
<name>A0AA39TWM4_ARMTA</name>
<evidence type="ECO:0000256" key="1">
    <source>
        <dbReference type="SAM" id="SignalP"/>
    </source>
</evidence>
<proteinExistence type="predicted"/>
<protein>
    <recommendedName>
        <fullName evidence="4">Secreted protein</fullName>
    </recommendedName>
</protein>
<organism evidence="2 3">
    <name type="scientific">Armillaria tabescens</name>
    <name type="common">Ringless honey mushroom</name>
    <name type="synonym">Agaricus tabescens</name>
    <dbReference type="NCBI Taxonomy" id="1929756"/>
    <lineage>
        <taxon>Eukaryota</taxon>
        <taxon>Fungi</taxon>
        <taxon>Dikarya</taxon>
        <taxon>Basidiomycota</taxon>
        <taxon>Agaricomycotina</taxon>
        <taxon>Agaricomycetes</taxon>
        <taxon>Agaricomycetidae</taxon>
        <taxon>Agaricales</taxon>
        <taxon>Marasmiineae</taxon>
        <taxon>Physalacriaceae</taxon>
        <taxon>Desarmillaria</taxon>
    </lineage>
</organism>
<accession>A0AA39TWM4</accession>
<dbReference type="RefSeq" id="XP_060336482.1">
    <property type="nucleotide sequence ID" value="XM_060484150.1"/>
</dbReference>
<gene>
    <name evidence="2" type="ORF">EV420DRAFT_959160</name>
</gene>
<feature type="signal peptide" evidence="1">
    <location>
        <begin position="1"/>
        <end position="18"/>
    </location>
</feature>
<dbReference type="EMBL" id="JAUEPS010000005">
    <property type="protein sequence ID" value="KAK0465434.1"/>
    <property type="molecule type" value="Genomic_DNA"/>
</dbReference>
<evidence type="ECO:0008006" key="4">
    <source>
        <dbReference type="Google" id="ProtNLM"/>
    </source>
</evidence>